<evidence type="ECO:0000313" key="4">
    <source>
        <dbReference type="Proteomes" id="UP000538147"/>
    </source>
</evidence>
<gene>
    <name evidence="3" type="ORF">FHS79_003556</name>
</gene>
<reference evidence="3 4" key="1">
    <citation type="submission" date="2020-08" db="EMBL/GenBank/DDBJ databases">
        <title>Genomic Encyclopedia of Type Strains, Phase IV (KMG-IV): sequencing the most valuable type-strain genomes for metagenomic binning, comparative biology and taxonomic classification.</title>
        <authorList>
            <person name="Goeker M."/>
        </authorList>
    </citation>
    <scope>NUCLEOTIDE SEQUENCE [LARGE SCALE GENOMIC DNA]</scope>
    <source>
        <strain evidence="3 4">DSM 102189</strain>
    </source>
</reference>
<keyword evidence="2" id="KW-1133">Transmembrane helix</keyword>
<feature type="region of interest" description="Disordered" evidence="1">
    <location>
        <begin position="143"/>
        <end position="165"/>
    </location>
</feature>
<organism evidence="3 4">
    <name type="scientific">Polymorphobacter multimanifer</name>
    <dbReference type="NCBI Taxonomy" id="1070431"/>
    <lineage>
        <taxon>Bacteria</taxon>
        <taxon>Pseudomonadati</taxon>
        <taxon>Pseudomonadota</taxon>
        <taxon>Alphaproteobacteria</taxon>
        <taxon>Sphingomonadales</taxon>
        <taxon>Sphingosinicellaceae</taxon>
        <taxon>Polymorphobacter</taxon>
    </lineage>
</organism>
<name>A0A841LHR7_9SPHN</name>
<comment type="caution">
    <text evidence="3">The sequence shown here is derived from an EMBL/GenBank/DDBJ whole genome shotgun (WGS) entry which is preliminary data.</text>
</comment>
<evidence type="ECO:0008006" key="5">
    <source>
        <dbReference type="Google" id="ProtNLM"/>
    </source>
</evidence>
<dbReference type="Pfam" id="PF09677">
    <property type="entry name" value="TrbI_Ftype"/>
    <property type="match status" value="1"/>
</dbReference>
<keyword evidence="4" id="KW-1185">Reference proteome</keyword>
<evidence type="ECO:0000256" key="1">
    <source>
        <dbReference type="SAM" id="MobiDB-lite"/>
    </source>
</evidence>
<evidence type="ECO:0000313" key="3">
    <source>
        <dbReference type="EMBL" id="MBB6229355.1"/>
    </source>
</evidence>
<dbReference type="EMBL" id="JACIIV010000044">
    <property type="protein sequence ID" value="MBB6229355.1"/>
    <property type="molecule type" value="Genomic_DNA"/>
</dbReference>
<dbReference type="AlphaFoldDB" id="A0A841LHR7"/>
<evidence type="ECO:0000256" key="2">
    <source>
        <dbReference type="SAM" id="Phobius"/>
    </source>
</evidence>
<keyword evidence="2" id="KW-0812">Transmembrane</keyword>
<sequence>MSALPGTDPVTDSLSAHDHVATRRIAGFTPRDLSILVAFLLLTIWAIWATREVLELKERRIVSVSLSRIITDFVAAESRNGSSPETATARTRAYLAATDEAMRSISQGGRTVLVSEAVVGNSVPDMTAAVAAAVNARLAQTPAPTMQSAPVAPPSPASLGAGDGN</sequence>
<feature type="transmembrane region" description="Helical" evidence="2">
    <location>
        <begin position="33"/>
        <end position="50"/>
    </location>
</feature>
<proteinExistence type="predicted"/>
<keyword evidence="2" id="KW-0472">Membrane</keyword>
<dbReference type="RefSeq" id="WP_184202994.1">
    <property type="nucleotide sequence ID" value="NZ_BMOX01000083.1"/>
</dbReference>
<accession>A0A841LHR7</accession>
<dbReference type="Proteomes" id="UP000538147">
    <property type="component" value="Unassembled WGS sequence"/>
</dbReference>
<protein>
    <recommendedName>
        <fullName evidence="5">Type-F conjugative transfer system protein (TrbI_Ftype)</fullName>
    </recommendedName>
</protein>
<dbReference type="InterPro" id="IPR014115">
    <property type="entry name" value="TrbI_Ftype"/>
</dbReference>